<dbReference type="EC" id="3.1.1.23" evidence="2"/>
<organism evidence="2">
    <name type="scientific">bioreactor metagenome</name>
    <dbReference type="NCBI Taxonomy" id="1076179"/>
    <lineage>
        <taxon>unclassified sequences</taxon>
        <taxon>metagenomes</taxon>
        <taxon>ecological metagenomes</taxon>
    </lineage>
</organism>
<dbReference type="Gene3D" id="3.40.50.1820">
    <property type="entry name" value="alpha/beta hydrolase"/>
    <property type="match status" value="1"/>
</dbReference>
<dbReference type="InterPro" id="IPR029058">
    <property type="entry name" value="AB_hydrolase_fold"/>
</dbReference>
<comment type="caution">
    <text evidence="2">The sequence shown here is derived from an EMBL/GenBank/DDBJ whole genome shotgun (WGS) entry which is preliminary data.</text>
</comment>
<evidence type="ECO:0000313" key="2">
    <source>
        <dbReference type="EMBL" id="MPN10896.1"/>
    </source>
</evidence>
<dbReference type="InterPro" id="IPR022742">
    <property type="entry name" value="Hydrolase_4"/>
</dbReference>
<sequence>MLEDLHEMNRLAHEQYPGLPVVLLGHSMGSFFAREYAARWPKTIDALLISGTGGPNPVGGIGLALTSLLGALRGHTYRSKFINNLAFGAYLKKIPQPNTPYDWITRDEEIVAKYAADPKCTFVFTVGGFHELMSILKEVSGPAWAAKLDKKMPVLLASGEMDPVGEYGEGVKKVYNWLQEAGLQHAELRLYPGARHELINEINRAELWQELADWMQQQTMGAN</sequence>
<dbReference type="InterPro" id="IPR051044">
    <property type="entry name" value="MAG_DAG_Lipase"/>
</dbReference>
<evidence type="ECO:0000259" key="1">
    <source>
        <dbReference type="Pfam" id="PF12146"/>
    </source>
</evidence>
<reference evidence="2" key="1">
    <citation type="submission" date="2019-08" db="EMBL/GenBank/DDBJ databases">
        <authorList>
            <person name="Kucharzyk K."/>
            <person name="Murdoch R.W."/>
            <person name="Higgins S."/>
            <person name="Loffler F."/>
        </authorList>
    </citation>
    <scope>NUCLEOTIDE SEQUENCE</scope>
</reference>
<dbReference type="EMBL" id="VSSQ01057086">
    <property type="protein sequence ID" value="MPN10896.1"/>
    <property type="molecule type" value="Genomic_DNA"/>
</dbReference>
<name>A0A645FBA9_9ZZZZ</name>
<protein>
    <submittedName>
        <fullName evidence="2">Monoacylglycerol lipase</fullName>
        <ecNumber evidence="2">3.1.1.23</ecNumber>
    </submittedName>
</protein>
<proteinExistence type="predicted"/>
<dbReference type="Pfam" id="PF12146">
    <property type="entry name" value="Hydrolase_4"/>
    <property type="match status" value="1"/>
</dbReference>
<dbReference type="SUPFAM" id="SSF53474">
    <property type="entry name" value="alpha/beta-Hydrolases"/>
    <property type="match status" value="1"/>
</dbReference>
<gene>
    <name evidence="2" type="ORF">SDC9_158193</name>
</gene>
<dbReference type="PANTHER" id="PTHR11614">
    <property type="entry name" value="PHOSPHOLIPASE-RELATED"/>
    <property type="match status" value="1"/>
</dbReference>
<accession>A0A645FBA9</accession>
<keyword evidence="2" id="KW-0378">Hydrolase</keyword>
<dbReference type="GO" id="GO:0047372">
    <property type="term" value="F:monoacylglycerol lipase activity"/>
    <property type="evidence" value="ECO:0007669"/>
    <property type="project" value="UniProtKB-EC"/>
</dbReference>
<feature type="domain" description="Serine aminopeptidase S33" evidence="1">
    <location>
        <begin position="1"/>
        <end position="202"/>
    </location>
</feature>
<dbReference type="AlphaFoldDB" id="A0A645FBA9"/>